<reference evidence="2 3" key="1">
    <citation type="submission" date="2011-01" db="EMBL/GenBank/DDBJ databases">
        <title>Whole genome sequence of Amphibacillus xylinus NBRC 15112.</title>
        <authorList>
            <person name="Nakazawa H."/>
            <person name="Katano Y."/>
            <person name="Nakamura S."/>
            <person name="Sasagawa M."/>
            <person name="Fukada J."/>
            <person name="Arai T."/>
            <person name="Sasakura N."/>
            <person name="Mochizuki D."/>
            <person name="Hosoyama A."/>
            <person name="Harada K."/>
            <person name="Horikawa H."/>
            <person name="Kato Y."/>
            <person name="Harada T."/>
            <person name="Sasaki K."/>
            <person name="Sekiguchi M."/>
            <person name="Hodoyama M."/>
            <person name="Nishiko R."/>
            <person name="Narita H."/>
            <person name="Hanamaki A."/>
            <person name="Hata C."/>
            <person name="Konno Y."/>
            <person name="Niimura Y."/>
            <person name="Yamazaki S."/>
            <person name="Fujita N."/>
        </authorList>
    </citation>
    <scope>NUCLEOTIDE SEQUENCE [LARGE SCALE GENOMIC DNA]</scope>
    <source>
        <strain evidence="3">ATCC 51415 / DSM 6626 / JCM 7361 / LMG 17667 / NBRC 15112 / Ep01</strain>
    </source>
</reference>
<sequence length="137" mass="15390">MALNDIWPCQENESSNTTACSRPCKKCCRCKPDKDRAIITDEICGTFDTHLPVPVPLNIYHVDESIRPFGIVSTISFYYGQGDPTLITVLVTYYDLSEETIIIPRGNTITRTLRNVGSLTIQTPQASGKYCLNIHYK</sequence>
<accession>K0IZ94</accession>
<dbReference type="Proteomes" id="UP000006294">
    <property type="component" value="Chromosome"/>
</dbReference>
<evidence type="ECO:0000313" key="3">
    <source>
        <dbReference type="Proteomes" id="UP000006294"/>
    </source>
</evidence>
<dbReference type="KEGG" id="axl:AXY_01650"/>
<dbReference type="EMBL" id="AP012050">
    <property type="protein sequence ID" value="BAM46297.1"/>
    <property type="molecule type" value="Genomic_DNA"/>
</dbReference>
<feature type="domain" description="Endospore appendages core" evidence="1">
    <location>
        <begin position="29"/>
        <end position="137"/>
    </location>
</feature>
<dbReference type="AlphaFoldDB" id="K0IZ94"/>
<keyword evidence="3" id="KW-1185">Reference proteome</keyword>
<dbReference type="Pfam" id="PF13157">
    <property type="entry name" value="Enas"/>
    <property type="match status" value="1"/>
</dbReference>
<dbReference type="STRING" id="698758.AXY_01650"/>
<dbReference type="RefSeq" id="WP_015008903.1">
    <property type="nucleotide sequence ID" value="NC_018704.1"/>
</dbReference>
<dbReference type="InterPro" id="IPR025055">
    <property type="entry name" value="Ena_core"/>
</dbReference>
<proteinExistence type="predicted"/>
<organism evidence="2 3">
    <name type="scientific">Amphibacillus xylanus (strain ATCC 51415 / DSM 6626 / JCM 7361 / LMG 17667 / NBRC 15112 / Ep01)</name>
    <dbReference type="NCBI Taxonomy" id="698758"/>
    <lineage>
        <taxon>Bacteria</taxon>
        <taxon>Bacillati</taxon>
        <taxon>Bacillota</taxon>
        <taxon>Bacilli</taxon>
        <taxon>Bacillales</taxon>
        <taxon>Bacillaceae</taxon>
        <taxon>Amphibacillus</taxon>
    </lineage>
</organism>
<dbReference type="OrthoDB" id="2971064at2"/>
<protein>
    <recommendedName>
        <fullName evidence="1">Endospore appendages core domain-containing protein</fullName>
    </recommendedName>
</protein>
<name>K0IZ94_AMPXN</name>
<evidence type="ECO:0000313" key="2">
    <source>
        <dbReference type="EMBL" id="BAM46297.1"/>
    </source>
</evidence>
<evidence type="ECO:0000259" key="1">
    <source>
        <dbReference type="Pfam" id="PF13157"/>
    </source>
</evidence>
<dbReference type="HOGENOM" id="CLU_1861010_0_0_9"/>
<gene>
    <name evidence="2" type="ordered locus">AXY_01650</name>
</gene>